<reference evidence="7 8" key="1">
    <citation type="submission" date="2019-06" db="EMBL/GenBank/DDBJ databases">
        <title>Genomic Encyclopedia of Archaeal and Bacterial Type Strains, Phase II (KMG-II): from individual species to whole genera.</title>
        <authorList>
            <person name="Goeker M."/>
        </authorList>
    </citation>
    <scope>NUCLEOTIDE SEQUENCE [LARGE SCALE GENOMIC DNA]</scope>
    <source>
        <strain evidence="7 8">DSM 7270</strain>
    </source>
</reference>
<name>A0A543LLL5_9BURK</name>
<dbReference type="Gene3D" id="3.90.550.10">
    <property type="entry name" value="Spore Coat Polysaccharide Biosynthesis Protein SpsA, Chain A"/>
    <property type="match status" value="1"/>
</dbReference>
<protein>
    <submittedName>
        <fullName evidence="7">GT2 family glycosyltransferase</fullName>
    </submittedName>
</protein>
<comment type="caution">
    <text evidence="7">The sequence shown here is derived from an EMBL/GenBank/DDBJ whole genome shotgun (WGS) entry which is preliminary data.</text>
</comment>
<keyword evidence="4 7" id="KW-0808">Transferase</keyword>
<evidence type="ECO:0000256" key="4">
    <source>
        <dbReference type="ARBA" id="ARBA00022679"/>
    </source>
</evidence>
<dbReference type="PANTHER" id="PTHR43646">
    <property type="entry name" value="GLYCOSYLTRANSFERASE"/>
    <property type="match status" value="1"/>
</dbReference>
<dbReference type="Gene3D" id="6.10.250.1010">
    <property type="match status" value="1"/>
</dbReference>
<dbReference type="SUPFAM" id="SSF53448">
    <property type="entry name" value="Nucleotide-diphospho-sugar transferases"/>
    <property type="match status" value="1"/>
</dbReference>
<evidence type="ECO:0000313" key="8">
    <source>
        <dbReference type="Proteomes" id="UP000316993"/>
    </source>
</evidence>
<dbReference type="InterPro" id="IPR029044">
    <property type="entry name" value="Nucleotide-diphossugar_trans"/>
</dbReference>
<dbReference type="SUPFAM" id="SSF53335">
    <property type="entry name" value="S-adenosyl-L-methionine-dependent methyltransferases"/>
    <property type="match status" value="1"/>
</dbReference>
<keyword evidence="2" id="KW-1003">Cell membrane</keyword>
<organism evidence="7 8">
    <name type="scientific">Acidovorax temperans</name>
    <dbReference type="NCBI Taxonomy" id="80878"/>
    <lineage>
        <taxon>Bacteria</taxon>
        <taxon>Pseudomonadati</taxon>
        <taxon>Pseudomonadota</taxon>
        <taxon>Betaproteobacteria</taxon>
        <taxon>Burkholderiales</taxon>
        <taxon>Comamonadaceae</taxon>
        <taxon>Acidovorax</taxon>
    </lineage>
</organism>
<evidence type="ECO:0000259" key="6">
    <source>
        <dbReference type="Pfam" id="PF00535"/>
    </source>
</evidence>
<keyword evidence="3" id="KW-0328">Glycosyltransferase</keyword>
<dbReference type="PANTHER" id="PTHR43646:SF2">
    <property type="entry name" value="GLYCOSYLTRANSFERASE 2-LIKE DOMAIN-CONTAINING PROTEIN"/>
    <property type="match status" value="1"/>
</dbReference>
<dbReference type="Proteomes" id="UP000316993">
    <property type="component" value="Unassembled WGS sequence"/>
</dbReference>
<dbReference type="InterPro" id="IPR001173">
    <property type="entry name" value="Glyco_trans_2-like"/>
</dbReference>
<keyword evidence="5" id="KW-0472">Membrane</keyword>
<dbReference type="Pfam" id="PF13578">
    <property type="entry name" value="Methyltransf_24"/>
    <property type="match status" value="1"/>
</dbReference>
<dbReference type="Pfam" id="PF00535">
    <property type="entry name" value="Glycos_transf_2"/>
    <property type="match status" value="1"/>
</dbReference>
<proteinExistence type="predicted"/>
<comment type="subcellular location">
    <subcellularLocation>
        <location evidence="1">Cell membrane</location>
    </subcellularLocation>
</comment>
<dbReference type="GO" id="GO:0005886">
    <property type="term" value="C:plasma membrane"/>
    <property type="evidence" value="ECO:0007669"/>
    <property type="project" value="UniProtKB-SubCell"/>
</dbReference>
<evidence type="ECO:0000256" key="2">
    <source>
        <dbReference type="ARBA" id="ARBA00022475"/>
    </source>
</evidence>
<sequence length="924" mass="103406">MAWNVARLYVLQKMNNTDLAVSLVEPRRLVLPNPWAGHIPFAAWLIHQIKPRVLVELGTHTGNSYCAFCQSIEEASSPTKAYAVDTWQGDEHAGRYDDSVYEQLRAYHDPLYGSFSTLLRKTFDQALEDFAPGSVDLLHIDGLHTYEAVKHDFETWLPKLSDRGVVLFHDTCVHRDDFGVHRLWQELAQQYPGFNFTHSNGLGVLLVGTDRHPSLASMAEQAGNSHWEVMRKLFARLGAEFELRLTNQFLSDRCEHLTQAIDDRDATSLKLYATIEEAQKEALNLHQVISARESALRELHYAAAENEAAQQRRFLQLQESHQGIIQSQQTTIESQQVTIESARTTIESQQVAIESARATIESQQVTIESARATIESQQVAIEAGRASMDAQQATINALRAELTGILHSKSWRLTRPLRGVRRILGGGLASVRVSRPKRALDMLRTQLNRHGIAGVIRRTPYYLRHLRARPGLLTGQGVLSHAPEFLHANSVKRELRLHPELLPSPLLHPDVSISVVIPTLNAGQEFGWLLQKLFAQKGIGRIEVVVVDSGSKDGTVSTAKNAGCVVVEILPSEFSHSYARNRGADTASGDYLLFMVQDAYPIGDHWMAGMVQFLKDHAADKVVAASCAEYSRSDSDVMYDSMIHTHYQFLGCLHYDRVGEFREAGHMSLRSQGQLSDVSCMIGRGVFQQYRYRGDYAEDLDLGIRLIQDGYRVAMLASVKVIHSHNRPAYYYLKRSFVDVVFLVGLFPDFEYPRIHSQRGLFAGVLSMAVHLSRWLAAPPSAEGQSVAVMLRQWSDEWRGKFARIETQGELQLGDARLDAWLQQFRQQQANLLGGPLRTSESKEAQHFLDAFLGRLDHFAHFAGQTYGSSSDVLMHELRQAIVKIYASAAGSALAFMYLDVKAQHCEGDAAAAQGIYSDLKAGV</sequence>
<gene>
    <name evidence="7" type="ORF">BDD18_1466</name>
</gene>
<dbReference type="Gene3D" id="3.40.50.150">
    <property type="entry name" value="Vaccinia Virus protein VP39"/>
    <property type="match status" value="1"/>
</dbReference>
<dbReference type="InterPro" id="IPR029063">
    <property type="entry name" value="SAM-dependent_MTases_sf"/>
</dbReference>
<dbReference type="AlphaFoldDB" id="A0A543LLL5"/>
<dbReference type="GO" id="GO:0016757">
    <property type="term" value="F:glycosyltransferase activity"/>
    <property type="evidence" value="ECO:0007669"/>
    <property type="project" value="UniProtKB-KW"/>
</dbReference>
<feature type="domain" description="Glycosyltransferase 2-like" evidence="6">
    <location>
        <begin position="514"/>
        <end position="670"/>
    </location>
</feature>
<accession>A0A543LLL5</accession>
<evidence type="ECO:0000256" key="5">
    <source>
        <dbReference type="ARBA" id="ARBA00023136"/>
    </source>
</evidence>
<evidence type="ECO:0000256" key="1">
    <source>
        <dbReference type="ARBA" id="ARBA00004236"/>
    </source>
</evidence>
<dbReference type="EMBL" id="VFPV01000001">
    <property type="protein sequence ID" value="TQN08303.1"/>
    <property type="molecule type" value="Genomic_DNA"/>
</dbReference>
<evidence type="ECO:0000256" key="3">
    <source>
        <dbReference type="ARBA" id="ARBA00022676"/>
    </source>
</evidence>
<evidence type="ECO:0000313" key="7">
    <source>
        <dbReference type="EMBL" id="TQN08303.1"/>
    </source>
</evidence>